<dbReference type="AlphaFoldDB" id="A0A4R3V8P2"/>
<dbReference type="PANTHER" id="PTHR33362:SF2">
    <property type="entry name" value="TRAP TRANSPORTER LARGE PERMEASE PROTEIN"/>
    <property type="match status" value="1"/>
</dbReference>
<dbReference type="OrthoDB" id="9777699at2"/>
<evidence type="ECO:0000256" key="4">
    <source>
        <dbReference type="ARBA" id="ARBA00022692"/>
    </source>
</evidence>
<evidence type="ECO:0000313" key="10">
    <source>
        <dbReference type="Proteomes" id="UP000294692"/>
    </source>
</evidence>
<accession>A0A4R3V8P2</accession>
<dbReference type="NCBIfam" id="TIGR00786">
    <property type="entry name" value="dctM"/>
    <property type="match status" value="1"/>
</dbReference>
<comment type="subunit">
    <text evidence="7">The complex comprises the extracytoplasmic solute receptor protein and the two transmembrane proteins.</text>
</comment>
<dbReference type="PIRSF" id="PIRSF006066">
    <property type="entry name" value="HI0050"/>
    <property type="match status" value="1"/>
</dbReference>
<dbReference type="Proteomes" id="UP000294692">
    <property type="component" value="Unassembled WGS sequence"/>
</dbReference>
<feature type="transmembrane region" description="Helical" evidence="7">
    <location>
        <begin position="357"/>
        <end position="387"/>
    </location>
</feature>
<evidence type="ECO:0000256" key="6">
    <source>
        <dbReference type="ARBA" id="ARBA00023136"/>
    </source>
</evidence>
<keyword evidence="5 7" id="KW-1133">Transmembrane helix</keyword>
<comment type="caution">
    <text evidence="9">The sequence shown here is derived from an EMBL/GenBank/DDBJ whole genome shotgun (WGS) entry which is preliminary data.</text>
</comment>
<evidence type="ECO:0000256" key="2">
    <source>
        <dbReference type="ARBA" id="ARBA00022475"/>
    </source>
</evidence>
<keyword evidence="10" id="KW-1185">Reference proteome</keyword>
<dbReference type="PANTHER" id="PTHR33362">
    <property type="entry name" value="SIALIC ACID TRAP TRANSPORTER PERMEASE PROTEIN SIAT-RELATED"/>
    <property type="match status" value="1"/>
</dbReference>
<keyword evidence="7" id="KW-0813">Transport</keyword>
<keyword evidence="4 7" id="KW-0812">Transmembrane</keyword>
<comment type="subcellular location">
    <subcellularLocation>
        <location evidence="1 7">Cell inner membrane</location>
        <topology evidence="1 7">Multi-pass membrane protein</topology>
    </subcellularLocation>
</comment>
<name>A0A4R3V8P2_9BURK</name>
<dbReference type="GO" id="GO:0005886">
    <property type="term" value="C:plasma membrane"/>
    <property type="evidence" value="ECO:0007669"/>
    <property type="project" value="UniProtKB-SubCell"/>
</dbReference>
<feature type="transmembrane region" description="Helical" evidence="7">
    <location>
        <begin position="174"/>
        <end position="195"/>
    </location>
</feature>
<feature type="transmembrane region" description="Helical" evidence="7">
    <location>
        <begin position="51"/>
        <end position="72"/>
    </location>
</feature>
<dbReference type="Pfam" id="PF06808">
    <property type="entry name" value="DctM"/>
    <property type="match status" value="1"/>
</dbReference>
<evidence type="ECO:0000259" key="8">
    <source>
        <dbReference type="Pfam" id="PF06808"/>
    </source>
</evidence>
<proteinExistence type="inferred from homology"/>
<evidence type="ECO:0000256" key="7">
    <source>
        <dbReference type="RuleBase" id="RU369079"/>
    </source>
</evidence>
<evidence type="ECO:0000256" key="1">
    <source>
        <dbReference type="ARBA" id="ARBA00004429"/>
    </source>
</evidence>
<feature type="transmembrane region" description="Helical" evidence="7">
    <location>
        <begin position="243"/>
        <end position="261"/>
    </location>
</feature>
<dbReference type="GO" id="GO:0022857">
    <property type="term" value="F:transmembrane transporter activity"/>
    <property type="evidence" value="ECO:0007669"/>
    <property type="project" value="UniProtKB-UniRule"/>
</dbReference>
<feature type="transmembrane region" description="Helical" evidence="7">
    <location>
        <begin position="273"/>
        <end position="297"/>
    </location>
</feature>
<feature type="transmembrane region" description="Helical" evidence="7">
    <location>
        <begin position="215"/>
        <end position="237"/>
    </location>
</feature>
<gene>
    <name evidence="9" type="ORF">EV686_102218</name>
</gene>
<feature type="transmembrane region" description="Helical" evidence="7">
    <location>
        <begin position="138"/>
        <end position="162"/>
    </location>
</feature>
<dbReference type="InterPro" id="IPR010656">
    <property type="entry name" value="DctM"/>
</dbReference>
<keyword evidence="2" id="KW-1003">Cell membrane</keyword>
<feature type="transmembrane region" description="Helical" evidence="7">
    <location>
        <begin position="399"/>
        <end position="422"/>
    </location>
</feature>
<comment type="function">
    <text evidence="7">Part of the tripartite ATP-independent periplasmic (TRAP) transport system.</text>
</comment>
<protein>
    <recommendedName>
        <fullName evidence="7">TRAP transporter large permease protein</fullName>
    </recommendedName>
</protein>
<feature type="transmembrane region" description="Helical" evidence="7">
    <location>
        <begin position="317"/>
        <end position="345"/>
    </location>
</feature>
<keyword evidence="6 7" id="KW-0472">Membrane</keyword>
<sequence>MSETSLIAILFGSFWLLLLLRVPLAFCLSLPTLLVIYLSDMPTQLLVERMYASLDYFPLLAIPFFILAGYLMNLGNITDRFINLAQALVGHIKGGLAQVNVVVSMMFASVSGTATADTAGMGSMLIPAMVKKGYSPGFSAAITAASSTMGAIIPPSVLMIVYGSLANLSMSKLFLAGVVPGILVGVSQMLIAYVVARKHDYPREARASAPEVVRAFRQCLLPLGIPVIIIGGIMAGIFTPTEAGVVAVAYAVLVIILLRSVSLRELPNIAKSASIMVSLPVFAIASAVAFGWMIAFLQVPNIVGEFIAQFELTQVTGLIFIFAIFLLIGCFLDGVPAIIIFLPIAQEIAATVGIDPMHMAIVIVMTAAMGLITPPFGLCILIAGSIAKVPVPQMIRASAPFVLAFIALIFLIIVFPQIALFLPQLLTT</sequence>
<dbReference type="EMBL" id="SMBX01000002">
    <property type="protein sequence ID" value="TCV01506.1"/>
    <property type="molecule type" value="Genomic_DNA"/>
</dbReference>
<dbReference type="InterPro" id="IPR004681">
    <property type="entry name" value="TRAP_DctM"/>
</dbReference>
<comment type="similarity">
    <text evidence="7">Belongs to the TRAP transporter large permease family.</text>
</comment>
<evidence type="ECO:0000313" key="9">
    <source>
        <dbReference type="EMBL" id="TCV01506.1"/>
    </source>
</evidence>
<reference evidence="9 10" key="1">
    <citation type="submission" date="2019-03" db="EMBL/GenBank/DDBJ databases">
        <title>Genomic Encyclopedia of Type Strains, Phase IV (KMG-IV): sequencing the most valuable type-strain genomes for metagenomic binning, comparative biology and taxonomic classification.</title>
        <authorList>
            <person name="Goeker M."/>
        </authorList>
    </citation>
    <scope>NUCLEOTIDE SEQUENCE [LARGE SCALE GENOMIC DNA]</scope>
    <source>
        <strain evidence="9 10">DSM 100048</strain>
    </source>
</reference>
<evidence type="ECO:0000256" key="3">
    <source>
        <dbReference type="ARBA" id="ARBA00022519"/>
    </source>
</evidence>
<dbReference type="RefSeq" id="WP_132474081.1">
    <property type="nucleotide sequence ID" value="NZ_JBEBWM010000154.1"/>
</dbReference>
<organism evidence="9 10">
    <name type="scientific">Paracandidimonas soli</name>
    <dbReference type="NCBI Taxonomy" id="1917182"/>
    <lineage>
        <taxon>Bacteria</taxon>
        <taxon>Pseudomonadati</taxon>
        <taxon>Pseudomonadota</taxon>
        <taxon>Betaproteobacteria</taxon>
        <taxon>Burkholderiales</taxon>
        <taxon>Alcaligenaceae</taxon>
        <taxon>Paracandidimonas</taxon>
    </lineage>
</organism>
<feature type="domain" description="TRAP C4-dicarboxylate transport system permease DctM subunit" evidence="8">
    <location>
        <begin position="11"/>
        <end position="418"/>
    </location>
</feature>
<keyword evidence="3 7" id="KW-0997">Cell inner membrane</keyword>
<comment type="caution">
    <text evidence="7">Lacks conserved residue(s) required for the propagation of feature annotation.</text>
</comment>
<evidence type="ECO:0000256" key="5">
    <source>
        <dbReference type="ARBA" id="ARBA00022989"/>
    </source>
</evidence>